<reference evidence="2 3" key="1">
    <citation type="submission" date="2013-04" db="EMBL/GenBank/DDBJ databases">
        <title>Draft genome of the heavy metal tolerant bacterium Lysinibacillus sphaericus strain OT4b.31.</title>
        <authorList>
            <person name="Pena-Montenegro T.D."/>
            <person name="Dussan J."/>
        </authorList>
    </citation>
    <scope>NUCLEOTIDE SEQUENCE [LARGE SCALE GENOMIC DNA]</scope>
    <source>
        <strain evidence="2 3">OT4b.31</strain>
    </source>
</reference>
<accession>R7ZIU8</accession>
<evidence type="ECO:0000313" key="3">
    <source>
        <dbReference type="Proteomes" id="UP000013911"/>
    </source>
</evidence>
<proteinExistence type="predicted"/>
<organism evidence="2 3">
    <name type="scientific">Lysinibacillus sphaericus OT4b.31</name>
    <dbReference type="NCBI Taxonomy" id="1285586"/>
    <lineage>
        <taxon>Bacteria</taxon>
        <taxon>Bacillati</taxon>
        <taxon>Bacillota</taxon>
        <taxon>Bacilli</taxon>
        <taxon>Bacillales</taxon>
        <taxon>Bacillaceae</taxon>
        <taxon>Lysinibacillus</taxon>
    </lineage>
</organism>
<dbReference type="Proteomes" id="UP000013911">
    <property type="component" value="Unassembled WGS sequence"/>
</dbReference>
<feature type="transmembrane region" description="Helical" evidence="1">
    <location>
        <begin position="52"/>
        <end position="76"/>
    </location>
</feature>
<name>R7ZIU8_LYSSH</name>
<evidence type="ECO:0000256" key="1">
    <source>
        <dbReference type="SAM" id="Phobius"/>
    </source>
</evidence>
<comment type="caution">
    <text evidence="2">The sequence shown here is derived from an EMBL/GenBank/DDBJ whole genome shotgun (WGS) entry which is preliminary data.</text>
</comment>
<keyword evidence="1" id="KW-1133">Transmembrane helix</keyword>
<dbReference type="AlphaFoldDB" id="R7ZIU8"/>
<sequence>MVVELLELELDFMLVTCDLTASSSADFFDSVITRLGMCLLPLDELLVLEFDIFFAAILLKPFVSLELFVTYVLICLEPGILRTIYKTTYNLCFLHFFCNN</sequence>
<dbReference type="HOGENOM" id="CLU_2302461_0_0_9"/>
<gene>
    <name evidence="2" type="ORF">H131_04854</name>
</gene>
<keyword evidence="1" id="KW-0812">Transmembrane</keyword>
<evidence type="ECO:0000313" key="2">
    <source>
        <dbReference type="EMBL" id="EON73964.1"/>
    </source>
</evidence>
<protein>
    <submittedName>
        <fullName evidence="2">Uncharacterized protein</fullName>
    </submittedName>
</protein>
<keyword evidence="1" id="KW-0472">Membrane</keyword>
<dbReference type="EMBL" id="AQPX01000008">
    <property type="protein sequence ID" value="EON73964.1"/>
    <property type="molecule type" value="Genomic_DNA"/>
</dbReference>